<dbReference type="SUPFAM" id="SSF64182">
    <property type="entry name" value="DHH phosphoesterases"/>
    <property type="match status" value="1"/>
</dbReference>
<dbReference type="PATRIC" id="fig|593117.10.peg.1461"/>
<dbReference type="GO" id="GO:0008270">
    <property type="term" value="F:zinc ion binding"/>
    <property type="evidence" value="ECO:0007669"/>
    <property type="project" value="UniProtKB-KW"/>
</dbReference>
<protein>
    <submittedName>
        <fullName evidence="4">RecJ-like phosphoesterase, containing RNA binding S1 and OB-fold nucleic acid binding domain</fullName>
    </submittedName>
</protein>
<proteinExistence type="predicted"/>
<evidence type="ECO:0000313" key="5">
    <source>
        <dbReference type="Proteomes" id="UP000001488"/>
    </source>
</evidence>
<evidence type="ECO:0000259" key="3">
    <source>
        <dbReference type="PROSITE" id="PS51188"/>
    </source>
</evidence>
<dbReference type="Gene3D" id="6.20.20.10">
    <property type="match status" value="2"/>
</dbReference>
<dbReference type="InterPro" id="IPR001305">
    <property type="entry name" value="HSP_DnaJ_Cys-rich_dom"/>
</dbReference>
<name>C5A6V0_THEGJ</name>
<dbReference type="InterPro" id="IPR001667">
    <property type="entry name" value="DDH_dom"/>
</dbReference>
<dbReference type="EMBL" id="CP001398">
    <property type="protein sequence ID" value="ACS33962.1"/>
    <property type="molecule type" value="Genomic_DNA"/>
</dbReference>
<dbReference type="PROSITE" id="PS50126">
    <property type="entry name" value="S1"/>
    <property type="match status" value="1"/>
</dbReference>
<accession>C5A6V0</accession>
<dbReference type="GO" id="GO:0003676">
    <property type="term" value="F:nucleic acid binding"/>
    <property type="evidence" value="ECO:0007669"/>
    <property type="project" value="InterPro"/>
</dbReference>
<evidence type="ECO:0000256" key="1">
    <source>
        <dbReference type="PROSITE-ProRule" id="PRU00546"/>
    </source>
</evidence>
<dbReference type="Gene3D" id="3.90.1640.30">
    <property type="match status" value="1"/>
</dbReference>
<dbReference type="Pfam" id="PF00575">
    <property type="entry name" value="S1"/>
    <property type="match status" value="1"/>
</dbReference>
<dbReference type="Pfam" id="PF01368">
    <property type="entry name" value="DHH"/>
    <property type="match status" value="1"/>
</dbReference>
<dbReference type="GO" id="GO:0031072">
    <property type="term" value="F:heat shock protein binding"/>
    <property type="evidence" value="ECO:0007669"/>
    <property type="project" value="InterPro"/>
</dbReference>
<dbReference type="Gene3D" id="2.40.50.140">
    <property type="entry name" value="Nucleic acid-binding proteins"/>
    <property type="match status" value="2"/>
</dbReference>
<keyword evidence="1" id="KW-0479">Metal-binding</keyword>
<sequence>MLRELFNTLPEFFQFNHLALRFGAHHPISIGFTHHRGFHSSRHYKTVWEKTIRPCQILPVVGAMVVKECPECHGTGKVKVGEKECPVCEGWGYVPADFKIGDKLKGYRNLDYFGVEDEVDEIPCPECHGKGTVPVYDTCPTCGGTGKVLACDICGKIRGPWEPGMETTWVCPDCLRKYKVVYILDKTCDYEDVEIGNVYKGTIDRVERFGVFVKLNPHVVGLIKRKDLLGGREYKPGEEILVQVLDVRPDKREIDLIESALKNYKTVTVRKELPVTPIAELSKDMAGKTVRIQGRVTQIQVTGGPTVFTITDGTGITWAAAFEAPGVRAYPNINVGDIVEVIGKIAFHSGEIQIEVSDMARLWGPDAARVKQQIEAELDKRAQPKDVGFLVQSEVLEKLKPKIMKAAFMIRRAIFEGRPILLRHHSDTDGYTSGLALEYAIVPLIEKISPDPQARWKLFKRRPSRAPFYELEDVLKDIIFMVEDHEKFGDPLPLVVIVDNGGTSEDIPAYKRIKAYGVPIVVIDHHDPREWVSEDKAKVDEYVDVHVNPHHVKRGYYELTAGMLATEVARFVNPDVEDKIKHLPAIAGTGDRSKAPEFYQYLEIAKKAKGLTEEDLKKIAEVIDHEAFYWKFMDGHGIIDEILLLTGNLQRHRELINAIYPEVKEKQEKALRASLPHVKSVVLPNGIRFNTIDVELFAPKFSYPSPGKLSGLIHDHFKEKYGEDSPILTLAYGPDFAVVRASDGMAAYNFDLNAIIPKLQEKLPAAGIEGGGHSYAGSIKFFEGMRKEVLEEFAKQVVKLKKKE</sequence>
<reference evidence="4 5" key="1">
    <citation type="journal article" date="2007" name="Genome Biol.">
        <title>Genome analysis and genome-wide proteomics of Thermococcus gammatolerans, the most radioresistant organism known amongst the Archaea.</title>
        <authorList>
            <person name="Zivanovic Y."/>
            <person name="Armengaud J."/>
            <person name="Lagorce A."/>
            <person name="Leplat C."/>
            <person name="Guerin P."/>
            <person name="Dutertre M."/>
            <person name="Anthouard V."/>
            <person name="Forterre P."/>
            <person name="Wincker P."/>
            <person name="Confalonieri F."/>
        </authorList>
    </citation>
    <scope>NUCLEOTIDE SEQUENCE [LARGE SCALE GENOMIC DNA]</scope>
    <source>
        <strain evidence="5">DSM 15229 / JCM 11827 / EJ3</strain>
    </source>
</reference>
<dbReference type="PROSITE" id="PS51188">
    <property type="entry name" value="ZF_CR"/>
    <property type="match status" value="1"/>
</dbReference>
<dbReference type="Proteomes" id="UP000001488">
    <property type="component" value="Chromosome"/>
</dbReference>
<gene>
    <name evidence="4" type="ordered locus">TGAM_1460</name>
</gene>
<dbReference type="CDD" id="cd04473">
    <property type="entry name" value="S1_RecJ_like"/>
    <property type="match status" value="1"/>
</dbReference>
<dbReference type="PaxDb" id="593117-TGAM_1460"/>
<dbReference type="InterPro" id="IPR003029">
    <property type="entry name" value="S1_domain"/>
</dbReference>
<dbReference type="AlphaFoldDB" id="C5A6V0"/>
<feature type="domain" description="S1 motif" evidence="2">
    <location>
        <begin position="196"/>
        <end position="259"/>
    </location>
</feature>
<evidence type="ECO:0000259" key="2">
    <source>
        <dbReference type="PROSITE" id="PS50126"/>
    </source>
</evidence>
<feature type="domain" description="CR-type" evidence="3">
    <location>
        <begin position="56"/>
        <end position="151"/>
    </location>
</feature>
<dbReference type="KEGG" id="tga:TGAM_1460"/>
<dbReference type="CDD" id="cd10719">
    <property type="entry name" value="DnaJ_zf"/>
    <property type="match status" value="1"/>
</dbReference>
<dbReference type="SMART" id="SM00316">
    <property type="entry name" value="S1"/>
    <property type="match status" value="1"/>
</dbReference>
<dbReference type="STRING" id="593117.TGAM_1460"/>
<keyword evidence="5" id="KW-1185">Reference proteome</keyword>
<dbReference type="SUPFAM" id="SSF50249">
    <property type="entry name" value="Nucleic acid-binding proteins"/>
    <property type="match status" value="2"/>
</dbReference>
<keyword evidence="1" id="KW-0862">Zinc</keyword>
<dbReference type="eggNOG" id="arCOG00429">
    <property type="taxonomic scope" value="Archaea"/>
</dbReference>
<organism evidence="4 5">
    <name type="scientific">Thermococcus gammatolerans (strain DSM 15229 / JCM 11827 / EJ3)</name>
    <dbReference type="NCBI Taxonomy" id="593117"/>
    <lineage>
        <taxon>Archaea</taxon>
        <taxon>Methanobacteriati</taxon>
        <taxon>Methanobacteriota</taxon>
        <taxon>Thermococci</taxon>
        <taxon>Thermococcales</taxon>
        <taxon>Thermococcaceae</taxon>
        <taxon>Thermococcus</taxon>
    </lineage>
</organism>
<feature type="zinc finger region" description="CR-type" evidence="1">
    <location>
        <begin position="56"/>
        <end position="151"/>
    </location>
</feature>
<dbReference type="CDD" id="cd04487">
    <property type="entry name" value="RecJ_OBF2_like"/>
    <property type="match status" value="1"/>
</dbReference>
<keyword evidence="1" id="KW-0863">Zinc-finger</keyword>
<dbReference type="InterPro" id="IPR004365">
    <property type="entry name" value="NA-bd_OB_tRNA"/>
</dbReference>
<dbReference type="InterPro" id="IPR036410">
    <property type="entry name" value="HSP_DnaJ_Cys-rich_dom_sf"/>
</dbReference>
<dbReference type="InterPro" id="IPR012340">
    <property type="entry name" value="NA-bd_OB-fold"/>
</dbReference>
<dbReference type="InterPro" id="IPR038763">
    <property type="entry name" value="DHH_sf"/>
</dbReference>
<evidence type="ECO:0000313" key="4">
    <source>
        <dbReference type="EMBL" id="ACS33962.1"/>
    </source>
</evidence>
<dbReference type="SUPFAM" id="SSF57938">
    <property type="entry name" value="DnaJ/Hsp40 cysteine-rich domain"/>
    <property type="match status" value="1"/>
</dbReference>
<dbReference type="GO" id="GO:0051082">
    <property type="term" value="F:unfolded protein binding"/>
    <property type="evidence" value="ECO:0007669"/>
    <property type="project" value="InterPro"/>
</dbReference>
<dbReference type="HOGENOM" id="CLU_018957_0_0_2"/>
<dbReference type="Pfam" id="PF01336">
    <property type="entry name" value="tRNA_anti-codon"/>
    <property type="match status" value="1"/>
</dbReference>